<keyword evidence="6" id="KW-0175">Coiled coil</keyword>
<evidence type="ECO:0000256" key="4">
    <source>
        <dbReference type="ARBA" id="ARBA00022737"/>
    </source>
</evidence>
<dbReference type="Proteomes" id="UP000694846">
    <property type="component" value="Unplaced"/>
</dbReference>
<dbReference type="InterPro" id="IPR015943">
    <property type="entry name" value="WD40/YVTN_repeat-like_dom_sf"/>
</dbReference>
<evidence type="ECO:0000256" key="3">
    <source>
        <dbReference type="ARBA" id="ARBA00022574"/>
    </source>
</evidence>
<keyword evidence="3 5" id="KW-0853">WD repeat</keyword>
<evidence type="ECO:0000313" key="7">
    <source>
        <dbReference type="Proteomes" id="UP000694846"/>
    </source>
</evidence>
<sequence>MANSNAVKKTINLDSVEVVIESNIKYMDCFCDIDNKKLSHKKKNTKKIKVIENYDDSMIKQANTPQLSDEYFVNIWSIDDKMFPKLTLSSPEEVCCVKFNPRNGNTVVGGLMNGQICIWDISGKLDKMDSNNFIMSNNEKKHHRHLWIHMQQMLTFVESVGTKIRATALSAVFESHDSMVTEIQWIHPMNEVTSLGKLVAVKEEQFSDQFFSASSDGTIKLWDLKSTPMPESEKKIPKNTRFPHPAKLDSHKSWLRIYNNRLKPLYTLKIVHPETDMCIPITAMSFEIPLMQYVNTSNQPLIIGTRQFEYAPIAPSEPNRIFVVGNIFGQVGVVTWNGYDKYEPDHNKEKCKNIWWGHVHEGPITCIIRNVFYPDIHLVSGGHVVSIWSVNYEDGPIWWKRFTDIPNSVLWSNNHPAEFRVSFNTSGVLQFWNFMKYYNMPYYELNDIYVTNDRFKGTLSTPNPSVHYIKVEELQYSQDTTVPKKDEIEEVGNLFRKVVDARHEVDMWNKNYIELLKENDIKNAKKMLDNESKKCADTEEMKQILDDLDSFEVDYENEKEKLINWIQNNPVKELEWEKIIELEAVEDEDFKNNILKISTMKKLVAKYNK</sequence>
<dbReference type="AlphaFoldDB" id="A0A8B8F931"/>
<accession>A0A8B8F931</accession>
<feature type="coiled-coil region" evidence="6">
    <location>
        <begin position="521"/>
        <end position="561"/>
    </location>
</feature>
<keyword evidence="7" id="KW-1185">Reference proteome</keyword>
<comment type="subcellular location">
    <subcellularLocation>
        <location evidence="1">Cytoplasm</location>
    </subcellularLocation>
</comment>
<dbReference type="InterPro" id="IPR001680">
    <property type="entry name" value="WD40_rpt"/>
</dbReference>
<dbReference type="PROSITE" id="PS50082">
    <property type="entry name" value="WD_REPEATS_2"/>
    <property type="match status" value="1"/>
</dbReference>
<evidence type="ECO:0000256" key="6">
    <source>
        <dbReference type="SAM" id="Coils"/>
    </source>
</evidence>
<dbReference type="RefSeq" id="XP_025406872.1">
    <property type="nucleotide sequence ID" value="XM_025551087.1"/>
</dbReference>
<dbReference type="GO" id="GO:0060294">
    <property type="term" value="P:cilium movement involved in cell motility"/>
    <property type="evidence" value="ECO:0007669"/>
    <property type="project" value="TreeGrafter"/>
</dbReference>
<evidence type="ECO:0000313" key="8">
    <source>
        <dbReference type="RefSeq" id="XP_025406872.1"/>
    </source>
</evidence>
<dbReference type="GO" id="GO:0045504">
    <property type="term" value="F:dynein heavy chain binding"/>
    <property type="evidence" value="ECO:0007669"/>
    <property type="project" value="TreeGrafter"/>
</dbReference>
<organism evidence="7 8">
    <name type="scientific">Sipha flava</name>
    <name type="common">yellow sugarcane aphid</name>
    <dbReference type="NCBI Taxonomy" id="143950"/>
    <lineage>
        <taxon>Eukaryota</taxon>
        <taxon>Metazoa</taxon>
        <taxon>Ecdysozoa</taxon>
        <taxon>Arthropoda</taxon>
        <taxon>Hexapoda</taxon>
        <taxon>Insecta</taxon>
        <taxon>Pterygota</taxon>
        <taxon>Neoptera</taxon>
        <taxon>Paraneoptera</taxon>
        <taxon>Hemiptera</taxon>
        <taxon>Sternorrhyncha</taxon>
        <taxon>Aphidomorpha</taxon>
        <taxon>Aphidoidea</taxon>
        <taxon>Aphididae</taxon>
        <taxon>Sipha</taxon>
    </lineage>
</organism>
<dbReference type="Pfam" id="PF00400">
    <property type="entry name" value="WD40"/>
    <property type="match status" value="2"/>
</dbReference>
<evidence type="ECO:0000256" key="5">
    <source>
        <dbReference type="PROSITE-ProRule" id="PRU00221"/>
    </source>
</evidence>
<keyword evidence="2" id="KW-0963">Cytoplasm</keyword>
<dbReference type="InterPro" id="IPR050687">
    <property type="entry name" value="Dynein_IC"/>
</dbReference>
<protein>
    <submittedName>
        <fullName evidence="8">WD repeat-containing protein 63-like</fullName>
    </submittedName>
</protein>
<dbReference type="GeneID" id="112680864"/>
<dbReference type="SMART" id="SM00320">
    <property type="entry name" value="WD40"/>
    <property type="match status" value="3"/>
</dbReference>
<feature type="repeat" description="WD" evidence="5">
    <location>
        <begin position="210"/>
        <end position="232"/>
    </location>
</feature>
<dbReference type="PANTHER" id="PTHR12442">
    <property type="entry name" value="DYNEIN INTERMEDIATE CHAIN"/>
    <property type="match status" value="1"/>
</dbReference>
<name>A0A8B8F931_9HEMI</name>
<dbReference type="GO" id="GO:0045503">
    <property type="term" value="F:dynein light chain binding"/>
    <property type="evidence" value="ECO:0007669"/>
    <property type="project" value="TreeGrafter"/>
</dbReference>
<dbReference type="GO" id="GO:0036159">
    <property type="term" value="P:inner dynein arm assembly"/>
    <property type="evidence" value="ECO:0007669"/>
    <property type="project" value="TreeGrafter"/>
</dbReference>
<reference evidence="8" key="1">
    <citation type="submission" date="2025-08" db="UniProtKB">
        <authorList>
            <consortium name="RefSeq"/>
        </authorList>
    </citation>
    <scope>IDENTIFICATION</scope>
    <source>
        <tissue evidence="8">Whole body</tissue>
    </source>
</reference>
<proteinExistence type="predicted"/>
<dbReference type="SUPFAM" id="SSF50978">
    <property type="entry name" value="WD40 repeat-like"/>
    <property type="match status" value="1"/>
</dbReference>
<dbReference type="OrthoDB" id="6619788at2759"/>
<dbReference type="InterPro" id="IPR036322">
    <property type="entry name" value="WD40_repeat_dom_sf"/>
</dbReference>
<evidence type="ECO:0000256" key="1">
    <source>
        <dbReference type="ARBA" id="ARBA00004496"/>
    </source>
</evidence>
<keyword evidence="4" id="KW-0677">Repeat</keyword>
<evidence type="ECO:0000256" key="2">
    <source>
        <dbReference type="ARBA" id="ARBA00022490"/>
    </source>
</evidence>
<dbReference type="PANTHER" id="PTHR12442:SF5">
    <property type="entry name" value="DYNEIN AXONEMAL INTERMEDIATE CHAIN 3"/>
    <property type="match status" value="1"/>
</dbReference>
<gene>
    <name evidence="8" type="primary">LOC112680864</name>
</gene>
<dbReference type="Gene3D" id="2.130.10.10">
    <property type="entry name" value="YVTN repeat-like/Quinoprotein amine dehydrogenase"/>
    <property type="match status" value="1"/>
</dbReference>
<dbReference type="GO" id="GO:0036156">
    <property type="term" value="C:inner dynein arm"/>
    <property type="evidence" value="ECO:0007669"/>
    <property type="project" value="TreeGrafter"/>
</dbReference>